<dbReference type="EMBL" id="JAZHXI010000004">
    <property type="protein sequence ID" value="KAL2072086.1"/>
    <property type="molecule type" value="Genomic_DNA"/>
</dbReference>
<organism evidence="1 2">
    <name type="scientific">Oculimacula yallundae</name>
    <dbReference type="NCBI Taxonomy" id="86028"/>
    <lineage>
        <taxon>Eukaryota</taxon>
        <taxon>Fungi</taxon>
        <taxon>Dikarya</taxon>
        <taxon>Ascomycota</taxon>
        <taxon>Pezizomycotina</taxon>
        <taxon>Leotiomycetes</taxon>
        <taxon>Helotiales</taxon>
        <taxon>Ploettnerulaceae</taxon>
        <taxon>Oculimacula</taxon>
    </lineage>
</organism>
<comment type="caution">
    <text evidence="1">The sequence shown here is derived from an EMBL/GenBank/DDBJ whole genome shotgun (WGS) entry which is preliminary data.</text>
</comment>
<proteinExistence type="predicted"/>
<accession>A0ABR4CQ54</accession>
<sequence length="147" mass="17371">MNEKIAAHEAKVRALEKELEIAKRERLQEIIMKERFVESRSESIFEPLEIYEFLDFNTTDPNIQWGDVCAIEAIDKLLDNMHHINGSSHWRAELEWNVQAWYAEMEAEAAIQDERLSYDLELELRHLGSLLIKERQCETSHPKHSHD</sequence>
<gene>
    <name evidence="1" type="ORF">VTL71DRAFT_11429</name>
</gene>
<name>A0ABR4CQ54_9HELO</name>
<dbReference type="Proteomes" id="UP001595075">
    <property type="component" value="Unassembled WGS sequence"/>
</dbReference>
<evidence type="ECO:0000313" key="2">
    <source>
        <dbReference type="Proteomes" id="UP001595075"/>
    </source>
</evidence>
<reference evidence="1 2" key="1">
    <citation type="journal article" date="2024" name="Commun. Biol.">
        <title>Comparative genomic analysis of thermophilic fungi reveals convergent evolutionary adaptations and gene losses.</title>
        <authorList>
            <person name="Steindorff A.S."/>
            <person name="Aguilar-Pontes M.V."/>
            <person name="Robinson A.J."/>
            <person name="Andreopoulos B."/>
            <person name="LaButti K."/>
            <person name="Kuo A."/>
            <person name="Mondo S."/>
            <person name="Riley R."/>
            <person name="Otillar R."/>
            <person name="Haridas S."/>
            <person name="Lipzen A."/>
            <person name="Grimwood J."/>
            <person name="Schmutz J."/>
            <person name="Clum A."/>
            <person name="Reid I.D."/>
            <person name="Moisan M.C."/>
            <person name="Butler G."/>
            <person name="Nguyen T.T.M."/>
            <person name="Dewar K."/>
            <person name="Conant G."/>
            <person name="Drula E."/>
            <person name="Henrissat B."/>
            <person name="Hansel C."/>
            <person name="Singer S."/>
            <person name="Hutchinson M.I."/>
            <person name="de Vries R.P."/>
            <person name="Natvig D.O."/>
            <person name="Powell A.J."/>
            <person name="Tsang A."/>
            <person name="Grigoriev I.V."/>
        </authorList>
    </citation>
    <scope>NUCLEOTIDE SEQUENCE [LARGE SCALE GENOMIC DNA]</scope>
    <source>
        <strain evidence="1 2">CBS 494.80</strain>
    </source>
</reference>
<evidence type="ECO:0000313" key="1">
    <source>
        <dbReference type="EMBL" id="KAL2072086.1"/>
    </source>
</evidence>
<keyword evidence="2" id="KW-1185">Reference proteome</keyword>
<protein>
    <submittedName>
        <fullName evidence="1">Uncharacterized protein</fullName>
    </submittedName>
</protein>